<feature type="compositionally biased region" description="Polar residues" evidence="5">
    <location>
        <begin position="28"/>
        <end position="43"/>
    </location>
</feature>
<dbReference type="InterPro" id="IPR007118">
    <property type="entry name" value="Expan_Lol_pI"/>
</dbReference>
<proteinExistence type="inferred from homology"/>
<evidence type="ECO:0000259" key="6">
    <source>
        <dbReference type="PROSITE" id="PS50842"/>
    </source>
</evidence>
<dbReference type="SUPFAM" id="SSF50685">
    <property type="entry name" value="Barwin-like endoglucanases"/>
    <property type="match status" value="1"/>
</dbReference>
<reference evidence="8" key="2">
    <citation type="submission" date="2021-12" db="EMBL/GenBank/DDBJ databases">
        <title>Resequencing data analysis of finger millet.</title>
        <authorList>
            <person name="Hatakeyama M."/>
            <person name="Aluri S."/>
            <person name="Balachadran M.T."/>
            <person name="Sivarajan S.R."/>
            <person name="Poveda L."/>
            <person name="Shimizu-Inatsugi R."/>
            <person name="Schlapbach R."/>
            <person name="Sreeman S.M."/>
            <person name="Shimizu K.K."/>
        </authorList>
    </citation>
    <scope>NUCLEOTIDE SEQUENCE</scope>
</reference>
<feature type="domain" description="Expansin-like CBD" evidence="7">
    <location>
        <begin position="355"/>
        <end position="438"/>
    </location>
</feature>
<sequence length="459" mass="48758">MAPPGLERPSNSAMNQSAWLLFGDDAPSTANTRSRQSASQSQGTKRKRKEVYAGDVSASSSTLVAKTISVPSDEVDADPNAVVGCGTDMNGSGSGSDTGTGTPSQEQSQPTANASDGNDVIIIDQEECPAGKRSKKYTCDVWNYFTKKEEIVEIDGRKYVQIWGYSNHLSPIDHVFKRSIQSMAAATSSCCSLPFLLFSVALLLLSPAHGCDRCVRRSKATYQASSLALNSGSCGYGSLALSLGGGGGGLVAATAGPALYRGGVGCGACYQVRCTDAELCSGGGARVVVTGRAASNRTDLVLSGAAYAAMARAGAEAAASLRRRRVVDVEYKRVPCQYPDRNLSIRVEERSRPPSDLAIRFLYQGGQTDIVAVDVATVGKSNWRFMTRDHGPAWSTSQAPAGPLQFRLVVTGGYDGKWVWAEGEVLPRRWEAGRVYDAGVQIADVAQEGCYPCDTQEWQ</sequence>
<keyword evidence="2" id="KW-0964">Secreted</keyword>
<dbReference type="Gene3D" id="2.60.40.760">
    <property type="entry name" value="Expansin, cellulose-binding-like domain"/>
    <property type="match status" value="1"/>
</dbReference>
<dbReference type="PANTHER" id="PTHR31692:SF4">
    <property type="entry name" value="EXPANSIN-LIKE A1-RELATED"/>
    <property type="match status" value="1"/>
</dbReference>
<dbReference type="PROSITE" id="PS50842">
    <property type="entry name" value="EXPANSIN_EG45"/>
    <property type="match status" value="1"/>
</dbReference>
<gene>
    <name evidence="8" type="primary">ga07715</name>
    <name evidence="8" type="ORF">PR202_ga07715</name>
</gene>
<keyword evidence="3" id="KW-0325">Glycoprotein</keyword>
<comment type="caution">
    <text evidence="8">The sequence shown here is derived from an EMBL/GenBank/DDBJ whole genome shotgun (WGS) entry which is preliminary data.</text>
</comment>
<evidence type="ECO:0000313" key="9">
    <source>
        <dbReference type="Proteomes" id="UP001054889"/>
    </source>
</evidence>
<feature type="compositionally biased region" description="Polar residues" evidence="5">
    <location>
        <begin position="105"/>
        <end position="116"/>
    </location>
</feature>
<accession>A0AAV5BZE9</accession>
<dbReference type="GO" id="GO:0005576">
    <property type="term" value="C:extracellular region"/>
    <property type="evidence" value="ECO:0007669"/>
    <property type="project" value="UniProtKB-SubCell"/>
</dbReference>
<evidence type="ECO:0000313" key="8">
    <source>
        <dbReference type="EMBL" id="GJM91352.1"/>
    </source>
</evidence>
<dbReference type="EMBL" id="BQKI01000003">
    <property type="protein sequence ID" value="GJM91352.1"/>
    <property type="molecule type" value="Genomic_DNA"/>
</dbReference>
<dbReference type="Proteomes" id="UP001054889">
    <property type="component" value="Unassembled WGS sequence"/>
</dbReference>
<evidence type="ECO:0000259" key="7">
    <source>
        <dbReference type="PROSITE" id="PS50843"/>
    </source>
</evidence>
<dbReference type="InterPro" id="IPR036749">
    <property type="entry name" value="Expansin_CBD_sf"/>
</dbReference>
<evidence type="ECO:0008006" key="10">
    <source>
        <dbReference type="Google" id="ProtNLM"/>
    </source>
</evidence>
<evidence type="ECO:0000256" key="2">
    <source>
        <dbReference type="ARBA" id="ARBA00022525"/>
    </source>
</evidence>
<comment type="similarity">
    <text evidence="4">Belongs to the expansin family.</text>
</comment>
<dbReference type="AlphaFoldDB" id="A0AAV5BZE9"/>
<feature type="region of interest" description="Disordered" evidence="5">
    <location>
        <begin position="1"/>
        <end position="118"/>
    </location>
</feature>
<dbReference type="InterPro" id="IPR007112">
    <property type="entry name" value="Expansin/allergen_DPBB_dom"/>
</dbReference>
<dbReference type="InterPro" id="IPR007117">
    <property type="entry name" value="Expansin_CBD"/>
</dbReference>
<dbReference type="SUPFAM" id="SSF49590">
    <property type="entry name" value="PHL pollen allergen"/>
    <property type="match status" value="1"/>
</dbReference>
<dbReference type="Pfam" id="PF03330">
    <property type="entry name" value="DPBB_1"/>
    <property type="match status" value="1"/>
</dbReference>
<evidence type="ECO:0000256" key="5">
    <source>
        <dbReference type="SAM" id="MobiDB-lite"/>
    </source>
</evidence>
<dbReference type="InterPro" id="IPR009009">
    <property type="entry name" value="RlpA-like_DPBB"/>
</dbReference>
<name>A0AAV5BZE9_ELECO</name>
<dbReference type="PROSITE" id="PS50843">
    <property type="entry name" value="EXPANSIN_CBD"/>
    <property type="match status" value="1"/>
</dbReference>
<protein>
    <recommendedName>
        <fullName evidence="10">Expansin-like A2</fullName>
    </recommendedName>
</protein>
<dbReference type="Pfam" id="PF01357">
    <property type="entry name" value="Expansin_C"/>
    <property type="match status" value="1"/>
</dbReference>
<evidence type="ECO:0000256" key="1">
    <source>
        <dbReference type="ARBA" id="ARBA00004613"/>
    </source>
</evidence>
<feature type="domain" description="Expansin-like EG45" evidence="6">
    <location>
        <begin position="231"/>
        <end position="341"/>
    </location>
</feature>
<dbReference type="PANTHER" id="PTHR31692">
    <property type="entry name" value="EXPANSIN-B3"/>
    <property type="match status" value="1"/>
</dbReference>
<dbReference type="PRINTS" id="PR01225">
    <property type="entry name" value="EXPANSNFAMLY"/>
</dbReference>
<evidence type="ECO:0000256" key="3">
    <source>
        <dbReference type="ARBA" id="ARBA00023180"/>
    </source>
</evidence>
<feature type="compositionally biased region" description="Polar residues" evidence="5">
    <location>
        <begin position="9"/>
        <end position="18"/>
    </location>
</feature>
<comment type="subcellular location">
    <subcellularLocation>
        <location evidence="1">Secreted</location>
    </subcellularLocation>
</comment>
<keyword evidence="9" id="KW-1185">Reference proteome</keyword>
<dbReference type="InterPro" id="IPR036908">
    <property type="entry name" value="RlpA-like_sf"/>
</dbReference>
<evidence type="ECO:0000256" key="4">
    <source>
        <dbReference type="RuleBase" id="RU003460"/>
    </source>
</evidence>
<organism evidence="8 9">
    <name type="scientific">Eleusine coracana subsp. coracana</name>
    <dbReference type="NCBI Taxonomy" id="191504"/>
    <lineage>
        <taxon>Eukaryota</taxon>
        <taxon>Viridiplantae</taxon>
        <taxon>Streptophyta</taxon>
        <taxon>Embryophyta</taxon>
        <taxon>Tracheophyta</taxon>
        <taxon>Spermatophyta</taxon>
        <taxon>Magnoliopsida</taxon>
        <taxon>Liliopsida</taxon>
        <taxon>Poales</taxon>
        <taxon>Poaceae</taxon>
        <taxon>PACMAD clade</taxon>
        <taxon>Chloridoideae</taxon>
        <taxon>Cynodonteae</taxon>
        <taxon>Eleusininae</taxon>
        <taxon>Eleusine</taxon>
    </lineage>
</organism>
<reference evidence="8" key="1">
    <citation type="journal article" date="2018" name="DNA Res.">
        <title>Multiple hybrid de novo genome assembly of finger millet, an orphan allotetraploid crop.</title>
        <authorList>
            <person name="Hatakeyama M."/>
            <person name="Aluri S."/>
            <person name="Balachadran M.T."/>
            <person name="Sivarajan S.R."/>
            <person name="Patrignani A."/>
            <person name="Gruter S."/>
            <person name="Poveda L."/>
            <person name="Shimizu-Inatsugi R."/>
            <person name="Baeten J."/>
            <person name="Francoijs K.J."/>
            <person name="Nataraja K.N."/>
            <person name="Reddy Y.A.N."/>
            <person name="Phadnis S."/>
            <person name="Ravikumar R.L."/>
            <person name="Schlapbach R."/>
            <person name="Sreeman S.M."/>
            <person name="Shimizu K.K."/>
        </authorList>
    </citation>
    <scope>NUCLEOTIDE SEQUENCE</scope>
</reference>
<dbReference type="Gene3D" id="2.40.40.10">
    <property type="entry name" value="RlpA-like domain"/>
    <property type="match status" value="1"/>
</dbReference>